<dbReference type="OrthoDB" id="6116485at2759"/>
<feature type="transmembrane region" description="Helical" evidence="2">
    <location>
        <begin position="185"/>
        <end position="202"/>
    </location>
</feature>
<dbReference type="SMART" id="SM00115">
    <property type="entry name" value="CASc"/>
    <property type="match status" value="1"/>
</dbReference>
<dbReference type="InterPro" id="IPR052039">
    <property type="entry name" value="Caspase-related_regulators"/>
</dbReference>
<dbReference type="InterPro" id="IPR015915">
    <property type="entry name" value="Kelch-typ_b-propeller"/>
</dbReference>
<keyword evidence="2" id="KW-0472">Membrane</keyword>
<proteinExistence type="inferred from homology"/>
<dbReference type="EMBL" id="ASPP01037044">
    <property type="protein sequence ID" value="ETO01947.1"/>
    <property type="molecule type" value="Genomic_DNA"/>
</dbReference>
<evidence type="ECO:0000313" key="5">
    <source>
        <dbReference type="Proteomes" id="UP000023152"/>
    </source>
</evidence>
<accession>X6LLE6</accession>
<protein>
    <recommendedName>
        <fullName evidence="3">Caspase family p20 domain-containing protein</fullName>
    </recommendedName>
</protein>
<evidence type="ECO:0000313" key="4">
    <source>
        <dbReference type="EMBL" id="ETO01947.1"/>
    </source>
</evidence>
<evidence type="ECO:0000256" key="2">
    <source>
        <dbReference type="SAM" id="Phobius"/>
    </source>
</evidence>
<dbReference type="PANTHER" id="PTHR22576:SF41">
    <property type="entry name" value="CASPASE 14, APOPTOSIS-RELATED CYSTEINE PEPTIDASE"/>
    <property type="match status" value="1"/>
</dbReference>
<dbReference type="GO" id="GO:0004197">
    <property type="term" value="F:cysteine-type endopeptidase activity"/>
    <property type="evidence" value="ECO:0007669"/>
    <property type="project" value="InterPro"/>
</dbReference>
<dbReference type="PROSITE" id="PS50208">
    <property type="entry name" value="CASPASE_P20"/>
    <property type="match status" value="1"/>
</dbReference>
<organism evidence="4 5">
    <name type="scientific">Reticulomyxa filosa</name>
    <dbReference type="NCBI Taxonomy" id="46433"/>
    <lineage>
        <taxon>Eukaryota</taxon>
        <taxon>Sar</taxon>
        <taxon>Rhizaria</taxon>
        <taxon>Retaria</taxon>
        <taxon>Foraminifera</taxon>
        <taxon>Monothalamids</taxon>
        <taxon>Reticulomyxidae</taxon>
        <taxon>Reticulomyxa</taxon>
    </lineage>
</organism>
<sequence>MSKQAFQCLKKLPTPLTDSQCVLYKHELLICGGYKQRSCYSYHIIKNEYKFIYGFCVVKLINNKDDNEITLLSFGGKEKHALVMKYISVWSNENDNDNDNKINKLKNQTNIINEENNYIGVRALISGSNNNLLFITYPMNNISVFNLNTFQFIKHDILPIENYNKICYHCFILKSEKTKNKIYKIYYAYIYINDIILFFGGWNGNMAKGVSKLVHKYSIQENKWITFQNTLPNPLSNCIAILNEENMYVYIIGGTNGKEHMSTHMNTKVNEWLSEEEMKKMIELKENEDDIDKIIKKDDVKIKLWKEKNEKVISKFGQLSTNDITTWLNNENIFTIYAAIESYLDNHFTDDDIRKREESIGKKHKQDNNEDDLIAYIIMDDGKKELIKMKTLTFEELLRQCYSRLEVKHFQKINKENVKLQLIDMKNNIIETDEDVMRVFENNEPTYKIIWTPFSQSLIFGKIKTIIAISEYNDNNTWKNLVNVKNDIKNFKQLFQKELNYEIICNPSPKMTKQDIQKFLAKLNYQLHENDCQYDGLITIICGHGETGNMLITSDGKSISIDKIRSLFNCHEMESFKDFPKIFIIDACRGGDIPKTHEIIKRGSELSYGHNDDGFLVIWSTTKGHQVADLSLLSECMKDVVTSKYKSGYPFKQMLQDIRTEIRNKKCSEWYCVESQDTTDYDIIFQQRKSI</sequence>
<reference evidence="4 5" key="1">
    <citation type="journal article" date="2013" name="Curr. Biol.">
        <title>The Genome of the Foraminiferan Reticulomyxa filosa.</title>
        <authorList>
            <person name="Glockner G."/>
            <person name="Hulsmann N."/>
            <person name="Schleicher M."/>
            <person name="Noegel A.A."/>
            <person name="Eichinger L."/>
            <person name="Gallinger C."/>
            <person name="Pawlowski J."/>
            <person name="Sierra R."/>
            <person name="Euteneuer U."/>
            <person name="Pillet L."/>
            <person name="Moustafa A."/>
            <person name="Platzer M."/>
            <person name="Groth M."/>
            <person name="Szafranski K."/>
            <person name="Schliwa M."/>
        </authorList>
    </citation>
    <scope>NUCLEOTIDE SEQUENCE [LARGE SCALE GENOMIC DNA]</scope>
</reference>
<keyword evidence="2" id="KW-1133">Transmembrane helix</keyword>
<dbReference type="AlphaFoldDB" id="X6LLE6"/>
<keyword evidence="5" id="KW-1185">Reference proteome</keyword>
<dbReference type="InterPro" id="IPR011600">
    <property type="entry name" value="Pept_C14_caspase"/>
</dbReference>
<dbReference type="InterPro" id="IPR029030">
    <property type="entry name" value="Caspase-like_dom_sf"/>
</dbReference>
<dbReference type="Pfam" id="PF00656">
    <property type="entry name" value="Peptidase_C14"/>
    <property type="match status" value="1"/>
</dbReference>
<dbReference type="Proteomes" id="UP000023152">
    <property type="component" value="Unassembled WGS sequence"/>
</dbReference>
<dbReference type="GO" id="GO:0006508">
    <property type="term" value="P:proteolysis"/>
    <property type="evidence" value="ECO:0007669"/>
    <property type="project" value="InterPro"/>
</dbReference>
<name>X6LLE6_RETFI</name>
<dbReference type="PANTHER" id="PTHR22576">
    <property type="entry name" value="MUCOSA ASSOCIATED LYMPHOID TISSUE LYMPHOMA TRANSLOCATION PROTEIN 1/PARACASPASE"/>
    <property type="match status" value="1"/>
</dbReference>
<keyword evidence="2" id="KW-0812">Transmembrane</keyword>
<feature type="domain" description="Caspase family p20" evidence="3">
    <location>
        <begin position="511"/>
        <end position="592"/>
    </location>
</feature>
<dbReference type="InterPro" id="IPR001309">
    <property type="entry name" value="Pept_C14_p20"/>
</dbReference>
<gene>
    <name evidence="4" type="ORF">RFI_35493</name>
</gene>
<dbReference type="SUPFAM" id="SSF117281">
    <property type="entry name" value="Kelch motif"/>
    <property type="match status" value="1"/>
</dbReference>
<evidence type="ECO:0000256" key="1">
    <source>
        <dbReference type="ARBA" id="ARBA00010134"/>
    </source>
</evidence>
<comment type="caution">
    <text evidence="4">The sequence shown here is derived from an EMBL/GenBank/DDBJ whole genome shotgun (WGS) entry which is preliminary data.</text>
</comment>
<evidence type="ECO:0000259" key="3">
    <source>
        <dbReference type="PROSITE" id="PS50208"/>
    </source>
</evidence>
<dbReference type="Gene3D" id="3.40.50.1460">
    <property type="match status" value="1"/>
</dbReference>
<comment type="similarity">
    <text evidence="1">Belongs to the peptidase C14A family.</text>
</comment>
<dbReference type="SUPFAM" id="SSF52129">
    <property type="entry name" value="Caspase-like"/>
    <property type="match status" value="1"/>
</dbReference>
<dbReference type="InterPro" id="IPR015917">
    <property type="entry name" value="Pept_C14A"/>
</dbReference>
<dbReference type="Gene3D" id="2.120.10.80">
    <property type="entry name" value="Kelch-type beta propeller"/>
    <property type="match status" value="1"/>
</dbReference>